<dbReference type="PANTHER" id="PTHR47504">
    <property type="entry name" value="RIGHT ORIGIN-BINDING PROTEIN"/>
    <property type="match status" value="1"/>
</dbReference>
<dbReference type="PANTHER" id="PTHR47504:SF5">
    <property type="entry name" value="RIGHT ORIGIN-BINDING PROTEIN"/>
    <property type="match status" value="1"/>
</dbReference>
<dbReference type="EMBL" id="JAVDWA010000001">
    <property type="protein sequence ID" value="MDR7071505.1"/>
    <property type="molecule type" value="Genomic_DNA"/>
</dbReference>
<dbReference type="Proteomes" id="UP001258181">
    <property type="component" value="Unassembled WGS sequence"/>
</dbReference>
<name>A0ABU1TWC3_9BACL</name>
<keyword evidence="6" id="KW-1185">Reference proteome</keyword>
<dbReference type="Pfam" id="PF14526">
    <property type="entry name" value="Cass2"/>
    <property type="match status" value="1"/>
</dbReference>
<dbReference type="SMART" id="SM00342">
    <property type="entry name" value="HTH_ARAC"/>
    <property type="match status" value="1"/>
</dbReference>
<dbReference type="InterPro" id="IPR009057">
    <property type="entry name" value="Homeodomain-like_sf"/>
</dbReference>
<dbReference type="InterPro" id="IPR050959">
    <property type="entry name" value="MarA-like"/>
</dbReference>
<dbReference type="Gene3D" id="3.20.80.10">
    <property type="entry name" value="Regulatory factor, effector binding domain"/>
    <property type="match status" value="1"/>
</dbReference>
<organism evidence="5 6">
    <name type="scientific">Fictibacillus barbaricus</name>
    <dbReference type="NCBI Taxonomy" id="182136"/>
    <lineage>
        <taxon>Bacteria</taxon>
        <taxon>Bacillati</taxon>
        <taxon>Bacillota</taxon>
        <taxon>Bacilli</taxon>
        <taxon>Bacillales</taxon>
        <taxon>Fictibacillaceae</taxon>
        <taxon>Fictibacillus</taxon>
    </lineage>
</organism>
<dbReference type="InterPro" id="IPR029441">
    <property type="entry name" value="Cass2"/>
</dbReference>
<evidence type="ECO:0000259" key="4">
    <source>
        <dbReference type="PROSITE" id="PS01124"/>
    </source>
</evidence>
<comment type="caution">
    <text evidence="5">The sequence shown here is derived from an EMBL/GenBank/DDBJ whole genome shotgun (WGS) entry which is preliminary data.</text>
</comment>
<reference evidence="5 6" key="1">
    <citation type="submission" date="2023-07" db="EMBL/GenBank/DDBJ databases">
        <title>Sorghum-associated microbial communities from plants grown in Nebraska, USA.</title>
        <authorList>
            <person name="Schachtman D."/>
        </authorList>
    </citation>
    <scope>NUCLEOTIDE SEQUENCE [LARGE SCALE GENOMIC DNA]</scope>
    <source>
        <strain evidence="5 6">BE211</strain>
    </source>
</reference>
<dbReference type="InterPro" id="IPR010499">
    <property type="entry name" value="AraC_E-bd"/>
</dbReference>
<dbReference type="PRINTS" id="PR00032">
    <property type="entry name" value="HTHARAC"/>
</dbReference>
<dbReference type="SMART" id="SM00871">
    <property type="entry name" value="AraC_E_bind"/>
    <property type="match status" value="1"/>
</dbReference>
<dbReference type="Pfam" id="PF12833">
    <property type="entry name" value="HTH_18"/>
    <property type="match status" value="1"/>
</dbReference>
<gene>
    <name evidence="5" type="ORF">J2X07_000480</name>
</gene>
<evidence type="ECO:0000256" key="1">
    <source>
        <dbReference type="ARBA" id="ARBA00023015"/>
    </source>
</evidence>
<keyword evidence="1" id="KW-0805">Transcription regulation</keyword>
<dbReference type="Gene3D" id="1.10.10.60">
    <property type="entry name" value="Homeodomain-like"/>
    <property type="match status" value="2"/>
</dbReference>
<dbReference type="InterPro" id="IPR018060">
    <property type="entry name" value="HTH_AraC"/>
</dbReference>
<dbReference type="InterPro" id="IPR018062">
    <property type="entry name" value="HTH_AraC-typ_CS"/>
</dbReference>
<keyword evidence="3" id="KW-0804">Transcription</keyword>
<dbReference type="InterPro" id="IPR020449">
    <property type="entry name" value="Tscrpt_reg_AraC-type_HTH"/>
</dbReference>
<dbReference type="PROSITE" id="PS00041">
    <property type="entry name" value="HTH_ARAC_FAMILY_1"/>
    <property type="match status" value="1"/>
</dbReference>
<evidence type="ECO:0000256" key="2">
    <source>
        <dbReference type="ARBA" id="ARBA00023125"/>
    </source>
</evidence>
<proteinExistence type="predicted"/>
<accession>A0ABU1TWC3</accession>
<feature type="domain" description="HTH araC/xylS-type" evidence="4">
    <location>
        <begin position="8"/>
        <end position="106"/>
    </location>
</feature>
<evidence type="ECO:0000313" key="6">
    <source>
        <dbReference type="Proteomes" id="UP001258181"/>
    </source>
</evidence>
<protein>
    <submittedName>
        <fullName evidence="5">AraC family transcriptional regulator</fullName>
    </submittedName>
</protein>
<evidence type="ECO:0000256" key="3">
    <source>
        <dbReference type="ARBA" id="ARBA00023163"/>
    </source>
</evidence>
<dbReference type="InterPro" id="IPR011256">
    <property type="entry name" value="Reg_factor_effector_dom_sf"/>
</dbReference>
<keyword evidence="2" id="KW-0238">DNA-binding</keyword>
<dbReference type="RefSeq" id="WP_310256087.1">
    <property type="nucleotide sequence ID" value="NZ_JAVDWA010000001.1"/>
</dbReference>
<dbReference type="PROSITE" id="PS01124">
    <property type="entry name" value="HTH_ARAC_FAMILY_2"/>
    <property type="match status" value="1"/>
</dbReference>
<dbReference type="SUPFAM" id="SSF55136">
    <property type="entry name" value="Probable bacterial effector-binding domain"/>
    <property type="match status" value="1"/>
</dbReference>
<dbReference type="SUPFAM" id="SSF46689">
    <property type="entry name" value="Homeodomain-like"/>
    <property type="match status" value="2"/>
</dbReference>
<sequence length="298" mass="34791">MDYEVSIQRTLDYIEENLHERITLEELAELACFSPFHYHRVFHFLVGETVMEYVRKRRLTFAAHRLLISDEKVIDIALDLGFHYHESFNRAFKKFFGVSPRQYREANIAPKFLHQKAYLNRNRLTGGLTLEMKLVTKPAFNIIGYELKTSNIDGENNREIPKFWQHYLQNNLGAKIPNPLNKNEEFGLCTDYNIKTGEFVYLIGMEVAAGTPAPEGMTYRSFPEMEYAVFTTPKANEEDFSASIQSTWVEIFSKWFPDSGYEHDGTIEFELYDERCYGKEGKQIDIYIPVKKQAAKVK</sequence>
<evidence type="ECO:0000313" key="5">
    <source>
        <dbReference type="EMBL" id="MDR7071505.1"/>
    </source>
</evidence>